<dbReference type="InterPro" id="IPR056789">
    <property type="entry name" value="LRR_R13L1-DRL21"/>
</dbReference>
<dbReference type="Gene3D" id="1.20.5.4130">
    <property type="match status" value="1"/>
</dbReference>
<evidence type="ECO:0000256" key="1">
    <source>
        <dbReference type="ARBA" id="ARBA00022614"/>
    </source>
</evidence>
<dbReference type="InterPro" id="IPR003591">
    <property type="entry name" value="Leu-rich_rpt_typical-subtyp"/>
</dbReference>
<dbReference type="PANTHER" id="PTHR36766">
    <property type="entry name" value="PLANT BROAD-SPECTRUM MILDEW RESISTANCE PROTEIN RPW8"/>
    <property type="match status" value="1"/>
</dbReference>
<dbReference type="GO" id="GO:0005524">
    <property type="term" value="F:ATP binding"/>
    <property type="evidence" value="ECO:0007669"/>
    <property type="project" value="UniProtKB-KW"/>
</dbReference>
<keyword evidence="11" id="KW-1185">Reference proteome</keyword>
<keyword evidence="4" id="KW-0611">Plant defense</keyword>
<dbReference type="InterPro" id="IPR058922">
    <property type="entry name" value="WHD_DRP"/>
</dbReference>
<dbReference type="InterPro" id="IPR027417">
    <property type="entry name" value="P-loop_NTPase"/>
</dbReference>
<dbReference type="STRING" id="337451.A0A3S3MLM6"/>
<dbReference type="Pfam" id="PF00931">
    <property type="entry name" value="NB-ARC"/>
    <property type="match status" value="1"/>
</dbReference>
<evidence type="ECO:0000256" key="2">
    <source>
        <dbReference type="ARBA" id="ARBA00022737"/>
    </source>
</evidence>
<dbReference type="InterPro" id="IPR002182">
    <property type="entry name" value="NB-ARC"/>
</dbReference>
<evidence type="ECO:0000259" key="6">
    <source>
        <dbReference type="Pfam" id="PF00931"/>
    </source>
</evidence>
<evidence type="ECO:0000256" key="3">
    <source>
        <dbReference type="ARBA" id="ARBA00022741"/>
    </source>
</evidence>
<dbReference type="PANTHER" id="PTHR36766:SF48">
    <property type="entry name" value="DISEASE RESISTANCE PROTEIN RGA3"/>
    <property type="match status" value="1"/>
</dbReference>
<dbReference type="GO" id="GO:0006952">
    <property type="term" value="P:defense response"/>
    <property type="evidence" value="ECO:0007669"/>
    <property type="project" value="UniProtKB-KW"/>
</dbReference>
<dbReference type="Gene3D" id="1.10.10.10">
    <property type="entry name" value="Winged helix-like DNA-binding domain superfamily/Winged helix DNA-binding domain"/>
    <property type="match status" value="1"/>
</dbReference>
<comment type="caution">
    <text evidence="10">The sequence shown here is derived from an EMBL/GenBank/DDBJ whole genome shotgun (WGS) entry which is preliminary data.</text>
</comment>
<dbReference type="InterPro" id="IPR036388">
    <property type="entry name" value="WH-like_DNA-bd_sf"/>
</dbReference>
<dbReference type="Pfam" id="PF25019">
    <property type="entry name" value="LRR_R13L1-DRL21"/>
    <property type="match status" value="1"/>
</dbReference>
<keyword evidence="5" id="KW-0067">ATP-binding</keyword>
<evidence type="ECO:0000256" key="5">
    <source>
        <dbReference type="ARBA" id="ARBA00022840"/>
    </source>
</evidence>
<evidence type="ECO:0000256" key="4">
    <source>
        <dbReference type="ARBA" id="ARBA00022821"/>
    </source>
</evidence>
<proteinExistence type="predicted"/>
<dbReference type="EMBL" id="QPKB01000002">
    <property type="protein sequence ID" value="RWR75941.1"/>
    <property type="molecule type" value="Genomic_DNA"/>
</dbReference>
<dbReference type="Gene3D" id="3.40.50.300">
    <property type="entry name" value="P-loop containing nucleotide triphosphate hydrolases"/>
    <property type="match status" value="1"/>
</dbReference>
<dbReference type="Pfam" id="PF18052">
    <property type="entry name" value="Rx_N"/>
    <property type="match status" value="1"/>
</dbReference>
<organism evidence="10 11">
    <name type="scientific">Cinnamomum micranthum f. kanehirae</name>
    <dbReference type="NCBI Taxonomy" id="337451"/>
    <lineage>
        <taxon>Eukaryota</taxon>
        <taxon>Viridiplantae</taxon>
        <taxon>Streptophyta</taxon>
        <taxon>Embryophyta</taxon>
        <taxon>Tracheophyta</taxon>
        <taxon>Spermatophyta</taxon>
        <taxon>Magnoliopsida</taxon>
        <taxon>Magnoliidae</taxon>
        <taxon>Laurales</taxon>
        <taxon>Lauraceae</taxon>
        <taxon>Cinnamomum</taxon>
    </lineage>
</organism>
<dbReference type="GO" id="GO:0043531">
    <property type="term" value="F:ADP binding"/>
    <property type="evidence" value="ECO:0007669"/>
    <property type="project" value="InterPro"/>
</dbReference>
<accession>A0A3S3MLM6</accession>
<evidence type="ECO:0000313" key="10">
    <source>
        <dbReference type="EMBL" id="RWR75941.1"/>
    </source>
</evidence>
<evidence type="ECO:0000259" key="9">
    <source>
        <dbReference type="Pfam" id="PF25019"/>
    </source>
</evidence>
<dbReference type="Pfam" id="PF23559">
    <property type="entry name" value="WHD_DRP"/>
    <property type="match status" value="1"/>
</dbReference>
<evidence type="ECO:0000313" key="11">
    <source>
        <dbReference type="Proteomes" id="UP000283530"/>
    </source>
</evidence>
<feature type="domain" description="Disease resistance N-terminal" evidence="7">
    <location>
        <begin position="26"/>
        <end position="98"/>
    </location>
</feature>
<dbReference type="AlphaFoldDB" id="A0A3S3MLM6"/>
<protein>
    <submittedName>
        <fullName evidence="10">Putative disease resistance protein RGA3</fullName>
    </submittedName>
</protein>
<evidence type="ECO:0000259" key="8">
    <source>
        <dbReference type="Pfam" id="PF23559"/>
    </source>
</evidence>
<keyword evidence="3" id="KW-0547">Nucleotide-binding</keyword>
<keyword evidence="2" id="KW-0677">Repeat</keyword>
<keyword evidence="1" id="KW-0433">Leucine-rich repeat</keyword>
<dbReference type="SUPFAM" id="SSF52047">
    <property type="entry name" value="RNI-like"/>
    <property type="match status" value="1"/>
</dbReference>
<dbReference type="FunFam" id="3.40.50.300:FF:001091">
    <property type="entry name" value="Probable disease resistance protein At1g61300"/>
    <property type="match status" value="1"/>
</dbReference>
<name>A0A3S3MLM6_9MAGN</name>
<feature type="domain" description="NB-ARC" evidence="6">
    <location>
        <begin position="179"/>
        <end position="349"/>
    </location>
</feature>
<dbReference type="InterPro" id="IPR041118">
    <property type="entry name" value="Rx_N"/>
</dbReference>
<dbReference type="Gene3D" id="1.10.8.430">
    <property type="entry name" value="Helical domain of apoptotic protease-activating factors"/>
    <property type="match status" value="1"/>
</dbReference>
<feature type="domain" description="R13L1/DRL21-like LRR repeat region" evidence="9">
    <location>
        <begin position="684"/>
        <end position="810"/>
    </location>
</feature>
<dbReference type="PRINTS" id="PR00364">
    <property type="entry name" value="DISEASERSIST"/>
</dbReference>
<sequence>MEEAVACAFLCRLFEKCYRMRRVMKAFEIAWGLEREMKKLEQMLSVMTAVFEAAEKKQLKSKALRNCLTSLEDVAYDADDIIDEFVTKAIQWKAKANHPIKKFVRNSFSLSILFRIKMRDKMKEMAEIYSISVERSRFYLIDGEGEGGIHRRLHETQQQKKYQQYDDSHAMESRIYGREDDKEKIVDLMLTTHARDELDVIPIVGMGGLGKTTVAQLVFNDDRVLSHFEPRIWVCVSEYFKLDNLMKEILESATGHASHHLTEIATLQSRLQDALHGKRFLLVLDDVWNERHAIWDILRSTLRCGGRGSKVIVTTRIENSARIMGTLPSHRLSYLSEDDCWSLFKQQAFGFEGEENKKLALIGKDIVNKCGGVPLAARSLGGLLRFKREESEWLFVRDNGIWNLPEEEDGIIPSLRRSYNHLPPHLKQCFAFCCLFPKGSEIDNESLIHLWVANGFIVPYDIWEPEDIANKYFNELLRLSLFQDVQKDNDGNIMKCKMHDLIHDLARSVAGDDYAIMDSCKVHNVAIRYRHISLATRSTFLERLGESHTLHTVLLLDYHVDDSNVFDSLSRFNGLRVLDLSNMSIRILPPSIKNMIHLRYLDLSNTDIEILPDSTCSLKNLLTLKLRNCQNFCNLPKGLRNMYSLRHLDIYNTSLTKMPKRIGKLSCLQTLSFYIVGNTSGRRIGELNDFNLRGELRLNDLQLVRNIADAKAANLISKKNLCVLILSWRQYGGSYTIQQKEEEVLEGLQPHSNLKQLDINGYGGINFPTWIQDSKLSYLVKISLSSCRSCKGLPSLGLLPALKHLSIRHMDVVKCIGSDFYGDDNTVKGFPSLKELHLTDMPNLEKWLEADGKATFPCLWKLVINKCPMLTSLPCFPSLQHLELLECSSAILMPVANLTSVSFLLLQEISGLESLPEGMLRYFNFLNSLFIVHCKELMTLSRALDNLSALKTLFLLGCNALVSLPDGLGKLISLEKLGITRCHGLILLPEEVVGGLTSLQYLYVRSCYNLTSLPDNLQYLSALQTIDIKRCPKLALPSYLHHLNEDDLRIKDPAIVDSSPLGSMAKAFSVDEELKEMDEELKGNLSTYRGNYQAIPVKQLS</sequence>
<dbReference type="InterPro" id="IPR032675">
    <property type="entry name" value="LRR_dom_sf"/>
</dbReference>
<gene>
    <name evidence="10" type="ORF">CKAN_00434700</name>
</gene>
<dbReference type="GO" id="GO:0051707">
    <property type="term" value="P:response to other organism"/>
    <property type="evidence" value="ECO:0007669"/>
    <property type="project" value="UniProtKB-ARBA"/>
</dbReference>
<dbReference type="SMART" id="SM00369">
    <property type="entry name" value="LRR_TYP"/>
    <property type="match status" value="4"/>
</dbReference>
<dbReference type="Proteomes" id="UP000283530">
    <property type="component" value="Unassembled WGS sequence"/>
</dbReference>
<dbReference type="SUPFAM" id="SSF52058">
    <property type="entry name" value="L domain-like"/>
    <property type="match status" value="1"/>
</dbReference>
<dbReference type="OrthoDB" id="2973320at2759"/>
<reference evidence="10 11" key="1">
    <citation type="journal article" date="2019" name="Nat. Plants">
        <title>Stout camphor tree genome fills gaps in understanding of flowering plant genome evolution.</title>
        <authorList>
            <person name="Chaw S.M."/>
            <person name="Liu Y.C."/>
            <person name="Wu Y.W."/>
            <person name="Wang H.Y."/>
            <person name="Lin C.I."/>
            <person name="Wu C.S."/>
            <person name="Ke H.M."/>
            <person name="Chang L.Y."/>
            <person name="Hsu C.Y."/>
            <person name="Yang H.T."/>
            <person name="Sudianto E."/>
            <person name="Hsu M.H."/>
            <person name="Wu K.P."/>
            <person name="Wang L.N."/>
            <person name="Leebens-Mack J.H."/>
            <person name="Tsai I.J."/>
        </authorList>
    </citation>
    <scope>NUCLEOTIDE SEQUENCE [LARGE SCALE GENOMIC DNA]</scope>
    <source>
        <strain evidence="11">cv. Chaw 1501</strain>
        <tissue evidence="10">Young leaves</tissue>
    </source>
</reference>
<dbReference type="FunFam" id="1.10.10.10:FF:000322">
    <property type="entry name" value="Probable disease resistance protein At1g63360"/>
    <property type="match status" value="1"/>
</dbReference>
<feature type="domain" description="Disease resistance protein winged helix" evidence="8">
    <location>
        <begin position="435"/>
        <end position="506"/>
    </location>
</feature>
<dbReference type="Gene3D" id="3.80.10.10">
    <property type="entry name" value="Ribonuclease Inhibitor"/>
    <property type="match status" value="2"/>
</dbReference>
<dbReference type="SUPFAM" id="SSF52540">
    <property type="entry name" value="P-loop containing nucleoside triphosphate hydrolases"/>
    <property type="match status" value="1"/>
</dbReference>
<dbReference type="InterPro" id="IPR042197">
    <property type="entry name" value="Apaf_helical"/>
</dbReference>
<evidence type="ECO:0000259" key="7">
    <source>
        <dbReference type="Pfam" id="PF18052"/>
    </source>
</evidence>